<evidence type="ECO:0000313" key="4">
    <source>
        <dbReference type="Proteomes" id="UP001144280"/>
    </source>
</evidence>
<feature type="compositionally biased region" description="Basic and acidic residues" evidence="1">
    <location>
        <begin position="85"/>
        <end position="94"/>
    </location>
</feature>
<keyword evidence="4" id="KW-1185">Reference proteome</keyword>
<dbReference type="EMBL" id="BSDI01000032">
    <property type="protein sequence ID" value="GLI00316.1"/>
    <property type="molecule type" value="Genomic_DNA"/>
</dbReference>
<dbReference type="InterPro" id="IPR057630">
    <property type="entry name" value="Terminase_6"/>
</dbReference>
<name>A0ABQ5R0Q9_9ACTN</name>
<evidence type="ECO:0000313" key="3">
    <source>
        <dbReference type="EMBL" id="GLI00316.1"/>
    </source>
</evidence>
<gene>
    <name evidence="3" type="ORF">Pa4123_55920</name>
</gene>
<dbReference type="Pfam" id="PF23931">
    <property type="entry name" value="Terminase_6"/>
    <property type="match status" value="1"/>
</dbReference>
<evidence type="ECO:0000256" key="1">
    <source>
        <dbReference type="SAM" id="MobiDB-lite"/>
    </source>
</evidence>
<protein>
    <recommendedName>
        <fullName evidence="2">Terminase small subunit actinomycetes phage-type domain-containing protein</fullName>
    </recommendedName>
</protein>
<accession>A0ABQ5R0Q9</accession>
<organism evidence="3 4">
    <name type="scientific">Phytohabitans aurantiacus</name>
    <dbReference type="NCBI Taxonomy" id="3016789"/>
    <lineage>
        <taxon>Bacteria</taxon>
        <taxon>Bacillati</taxon>
        <taxon>Actinomycetota</taxon>
        <taxon>Actinomycetes</taxon>
        <taxon>Micromonosporales</taxon>
        <taxon>Micromonosporaceae</taxon>
    </lineage>
</organism>
<comment type="caution">
    <text evidence="3">The sequence shown here is derived from an EMBL/GenBank/DDBJ whole genome shotgun (WGS) entry which is preliminary data.</text>
</comment>
<dbReference type="Proteomes" id="UP001144280">
    <property type="component" value="Unassembled WGS sequence"/>
</dbReference>
<feature type="domain" description="Terminase small subunit actinomycetes phage-type" evidence="2">
    <location>
        <begin position="2"/>
        <end position="94"/>
    </location>
</feature>
<proteinExistence type="predicted"/>
<sequence>METSVRASLPTTVGKDQAAAELALTYARAIDAGGDLTRLGPQLLTALEALMLTPRARAAALKVVGGDSSTPAAAPAAPAPGNPLDELRQRRTAR</sequence>
<evidence type="ECO:0000259" key="2">
    <source>
        <dbReference type="Pfam" id="PF23931"/>
    </source>
</evidence>
<feature type="region of interest" description="Disordered" evidence="1">
    <location>
        <begin position="64"/>
        <end position="94"/>
    </location>
</feature>
<reference evidence="3" key="1">
    <citation type="submission" date="2022-12" db="EMBL/GenBank/DDBJ databases">
        <title>New Phytohabitans aurantiacus sp. RD004123 nov., an actinomycete isolated from soil.</title>
        <authorList>
            <person name="Triningsih D.W."/>
            <person name="Harunari E."/>
            <person name="Igarashi Y."/>
        </authorList>
    </citation>
    <scope>NUCLEOTIDE SEQUENCE</scope>
    <source>
        <strain evidence="3">RD004123</strain>
    </source>
</reference>